<comment type="pathway">
    <text evidence="3 21">Protein modification; protein glycosylation.</text>
</comment>
<evidence type="ECO:0000256" key="4">
    <source>
        <dbReference type="ARBA" id="ARBA00006492"/>
    </source>
</evidence>
<dbReference type="GO" id="GO:0006487">
    <property type="term" value="P:protein N-linked glycosylation"/>
    <property type="evidence" value="ECO:0007669"/>
    <property type="project" value="TreeGrafter"/>
</dbReference>
<keyword evidence="5" id="KW-0963">Cytoplasm</keyword>
<reference evidence="23 24" key="1">
    <citation type="journal article" date="2018" name="Nat. Ecol. Evol.">
        <title>Shark genomes provide insights into elasmobranch evolution and the origin of vertebrates.</title>
        <authorList>
            <person name="Hara Y"/>
            <person name="Yamaguchi K"/>
            <person name="Onimaru K"/>
            <person name="Kadota M"/>
            <person name="Koyanagi M"/>
            <person name="Keeley SD"/>
            <person name="Tatsumi K"/>
            <person name="Tanaka K"/>
            <person name="Motone F"/>
            <person name="Kageyama Y"/>
            <person name="Nozu R"/>
            <person name="Adachi N"/>
            <person name="Nishimura O"/>
            <person name="Nakagawa R"/>
            <person name="Tanegashima C"/>
            <person name="Kiyatake I"/>
            <person name="Matsumoto R"/>
            <person name="Murakumo K"/>
            <person name="Nishida K"/>
            <person name="Terakita A"/>
            <person name="Kuratani S"/>
            <person name="Sato K"/>
            <person name="Hyodo S Kuraku.S."/>
        </authorList>
    </citation>
    <scope>NUCLEOTIDE SEQUENCE [LARGE SCALE GENOMIC DNA]</scope>
</reference>
<evidence type="ECO:0000256" key="7">
    <source>
        <dbReference type="ARBA" id="ARBA00022679"/>
    </source>
</evidence>
<evidence type="ECO:0000313" key="23">
    <source>
        <dbReference type="EMBL" id="GCC37040.1"/>
    </source>
</evidence>
<evidence type="ECO:0000256" key="1">
    <source>
        <dbReference type="ARBA" id="ARBA00004323"/>
    </source>
</evidence>
<name>A0A401T333_CHIPU</name>
<evidence type="ECO:0000256" key="17">
    <source>
        <dbReference type="ARBA" id="ARBA00038949"/>
    </source>
</evidence>
<comment type="caution">
    <text evidence="23">The sequence shown here is derived from an EMBL/GenBank/DDBJ whole genome shotgun (WGS) entry which is preliminary data.</text>
</comment>
<dbReference type="GO" id="GO:0048471">
    <property type="term" value="C:perinuclear region of cytoplasm"/>
    <property type="evidence" value="ECO:0007669"/>
    <property type="project" value="UniProtKB-SubCell"/>
</dbReference>
<evidence type="ECO:0000256" key="13">
    <source>
        <dbReference type="ARBA" id="ARBA00023136"/>
    </source>
</evidence>
<protein>
    <recommendedName>
        <fullName evidence="20 21">Alpha-1,3-mannosyl-glycoprotein 2-beta-N-acetylglucosaminyltransferase</fullName>
        <shortName evidence="21">GNT-I</shortName>
        <shortName evidence="21">GlcNAc-T I</shortName>
        <ecNumber evidence="17 21">2.4.1.101</ecNumber>
    </recommendedName>
    <alternativeName>
        <fullName evidence="18 21">N-glycosyl-oligosaccharide-glycoprotein N-acetylglucosaminyltransferase I</fullName>
    </alternativeName>
</protein>
<comment type="cofactor">
    <cofactor evidence="21">
        <name>Mn(2+)</name>
        <dbReference type="ChEBI" id="CHEBI:29035"/>
    </cofactor>
    <text evidence="21">The cofactor is mostly bound to the substrate.</text>
</comment>
<dbReference type="FunFam" id="3.10.180.20:FF:000001">
    <property type="entry name" value="alpha-1,3-mannosyl-glycoprotein 2-beta-N-acetylglucosaminyltransferase"/>
    <property type="match status" value="1"/>
</dbReference>
<feature type="transmembrane region" description="Helical" evidence="21">
    <location>
        <begin position="7"/>
        <end position="27"/>
    </location>
</feature>
<feature type="compositionally biased region" description="Gly residues" evidence="22">
    <location>
        <begin position="36"/>
        <end position="52"/>
    </location>
</feature>
<dbReference type="EC" id="2.4.1.101" evidence="17 21"/>
<evidence type="ECO:0000256" key="14">
    <source>
        <dbReference type="ARBA" id="ARBA00023157"/>
    </source>
</evidence>
<dbReference type="FunFam" id="3.90.550.10:FF:000055">
    <property type="entry name" value="Alpha-1,3-mannosyl-glycoprotein 2-beta-N-acetylglucosaminyltransferase"/>
    <property type="match status" value="1"/>
</dbReference>
<evidence type="ECO:0000256" key="21">
    <source>
        <dbReference type="RuleBase" id="RU368119"/>
    </source>
</evidence>
<dbReference type="STRING" id="137246.A0A401T333"/>
<keyword evidence="10 21" id="KW-0735">Signal-anchor</keyword>
<evidence type="ECO:0000256" key="2">
    <source>
        <dbReference type="ARBA" id="ARBA00004556"/>
    </source>
</evidence>
<keyword evidence="13 21" id="KW-0472">Membrane</keyword>
<dbReference type="AlphaFoldDB" id="A0A401T333"/>
<comment type="similarity">
    <text evidence="4 21">Belongs to the glycosyltransferase 13 family.</text>
</comment>
<evidence type="ECO:0000256" key="20">
    <source>
        <dbReference type="ARBA" id="ARBA00069743"/>
    </source>
</evidence>
<keyword evidence="15 21" id="KW-0464">Manganese</keyword>
<dbReference type="GO" id="GO:0000139">
    <property type="term" value="C:Golgi membrane"/>
    <property type="evidence" value="ECO:0007669"/>
    <property type="project" value="UniProtKB-SubCell"/>
</dbReference>
<gene>
    <name evidence="23" type="ORF">chiPu_0015540</name>
</gene>
<evidence type="ECO:0000313" key="24">
    <source>
        <dbReference type="Proteomes" id="UP000287033"/>
    </source>
</evidence>
<keyword evidence="9 21" id="KW-0479">Metal-binding</keyword>
<dbReference type="SUPFAM" id="SSF53448">
    <property type="entry name" value="Nucleotide-diphospho-sugar transferases"/>
    <property type="match status" value="1"/>
</dbReference>
<evidence type="ECO:0000256" key="5">
    <source>
        <dbReference type="ARBA" id="ARBA00022490"/>
    </source>
</evidence>
<keyword evidence="11 21" id="KW-1133">Transmembrane helix</keyword>
<dbReference type="GO" id="GO:0003827">
    <property type="term" value="F:alpha-1,3-mannosylglycoprotein 2-beta-N-acetylglucosaminyltransferase activity"/>
    <property type="evidence" value="ECO:0007669"/>
    <property type="project" value="UniProtKB-UniRule"/>
</dbReference>
<evidence type="ECO:0000256" key="11">
    <source>
        <dbReference type="ARBA" id="ARBA00022989"/>
    </source>
</evidence>
<proteinExistence type="inferred from homology"/>
<dbReference type="InterPro" id="IPR029044">
    <property type="entry name" value="Nucleotide-diphossugar_trans"/>
</dbReference>
<evidence type="ECO:0000256" key="10">
    <source>
        <dbReference type="ARBA" id="ARBA00022968"/>
    </source>
</evidence>
<keyword evidence="14" id="KW-1015">Disulfide bond</keyword>
<dbReference type="PANTHER" id="PTHR10468:SF0">
    <property type="entry name" value="ALPHA-1,3-MANNOSYL-GLYCOPROTEIN 2-BETA-N-ACETYLGLUCOSAMINYLTRANSFERASE"/>
    <property type="match status" value="1"/>
</dbReference>
<dbReference type="InterPro" id="IPR052261">
    <property type="entry name" value="Glycosyltransferase_13"/>
</dbReference>
<feature type="region of interest" description="Disordered" evidence="22">
    <location>
        <begin position="36"/>
        <end position="60"/>
    </location>
</feature>
<evidence type="ECO:0000256" key="19">
    <source>
        <dbReference type="ARBA" id="ARBA00049421"/>
    </source>
</evidence>
<dbReference type="PANTHER" id="PTHR10468">
    <property type="entry name" value="PROTEIN O-LINKED-MANNOSE BETA-1,2-N-ACETYLGLUCOSAMINYLTRANSFERASE 1/ALPHA-1,3-MANNOSYL-GLYCOPROTEIN 2-BETA-N-ACETYLGLUCOSAMINYLTRANSFERASE"/>
    <property type="match status" value="1"/>
</dbReference>
<keyword evidence="6 21" id="KW-0328">Glycosyltransferase</keyword>
<evidence type="ECO:0000256" key="22">
    <source>
        <dbReference type="SAM" id="MobiDB-lite"/>
    </source>
</evidence>
<dbReference type="EMBL" id="BEZZ01000930">
    <property type="protein sequence ID" value="GCC37040.1"/>
    <property type="molecule type" value="Genomic_DNA"/>
</dbReference>
<comment type="subcellular location">
    <subcellularLocation>
        <location evidence="2">Cytoplasm</location>
        <location evidence="2">Perinuclear region</location>
    </subcellularLocation>
    <subcellularLocation>
        <location evidence="1 21">Golgi apparatus membrane</location>
        <topology evidence="1 21">Single-pass type II membrane protein</topology>
    </subcellularLocation>
</comment>
<evidence type="ECO:0000256" key="16">
    <source>
        <dbReference type="ARBA" id="ARBA00037706"/>
    </source>
</evidence>
<keyword evidence="12 21" id="KW-0333">Golgi apparatus</keyword>
<dbReference type="Pfam" id="PF03071">
    <property type="entry name" value="GNT-I"/>
    <property type="match status" value="1"/>
</dbReference>
<evidence type="ECO:0000256" key="9">
    <source>
        <dbReference type="ARBA" id="ARBA00022723"/>
    </source>
</evidence>
<evidence type="ECO:0000256" key="6">
    <source>
        <dbReference type="ARBA" id="ARBA00022676"/>
    </source>
</evidence>
<comment type="function">
    <text evidence="16 21">Initiates complex N-linked carbohydrate formation. Essential for the conversion of high-mannose to hybrid and complex N-glycans.</text>
</comment>
<keyword evidence="7" id="KW-0808">Transferase</keyword>
<evidence type="ECO:0000256" key="12">
    <source>
        <dbReference type="ARBA" id="ARBA00023034"/>
    </source>
</evidence>
<dbReference type="InterPro" id="IPR004139">
    <property type="entry name" value="Glyco_trans_13"/>
</dbReference>
<evidence type="ECO:0000256" key="3">
    <source>
        <dbReference type="ARBA" id="ARBA00004922"/>
    </source>
</evidence>
<dbReference type="UniPathway" id="UPA00378"/>
<dbReference type="Gene3D" id="3.10.180.20">
    <property type="entry name" value="N-Acetylglucosaminyltransferase I, Domain 2"/>
    <property type="match status" value="1"/>
</dbReference>
<dbReference type="Gene3D" id="3.90.550.10">
    <property type="entry name" value="Spore Coat Polysaccharide Biosynthesis Protein SpsA, Chain A"/>
    <property type="match status" value="1"/>
</dbReference>
<keyword evidence="24" id="KW-1185">Reference proteome</keyword>
<dbReference type="CDD" id="cd02514">
    <property type="entry name" value="GT13_GLCNAC-TI"/>
    <property type="match status" value="1"/>
</dbReference>
<organism evidence="23 24">
    <name type="scientific">Chiloscyllium punctatum</name>
    <name type="common">Brownbanded bambooshark</name>
    <name type="synonym">Hemiscyllium punctatum</name>
    <dbReference type="NCBI Taxonomy" id="137246"/>
    <lineage>
        <taxon>Eukaryota</taxon>
        <taxon>Metazoa</taxon>
        <taxon>Chordata</taxon>
        <taxon>Craniata</taxon>
        <taxon>Vertebrata</taxon>
        <taxon>Chondrichthyes</taxon>
        <taxon>Elasmobranchii</taxon>
        <taxon>Galeomorphii</taxon>
        <taxon>Galeoidea</taxon>
        <taxon>Orectolobiformes</taxon>
        <taxon>Hemiscylliidae</taxon>
        <taxon>Chiloscyllium</taxon>
    </lineage>
</organism>
<comment type="catalytic activity">
    <reaction evidence="19 21">
        <text>N(4)-(alpha-D-Man-(1-&gt;3)-[alpha-D-Man-(1-&gt;3)-[alpha-D-Man-(1-&gt;6)]-alpha-D-Man-(1-&gt;6)]-beta-D-Man-(1-&gt;4)-beta-D-GlcNAc-(1-&gt;4)-beta-D-GlcNAc)-L-asparaginyl-[protein] (N-glucan mannose isomer 5A1,2) + UDP-N-acetyl-alpha-D-glucosamine = N(4)-{beta-D-GlcNAc-(1-&gt;2)-alpha-D-Man-(1-&gt;3)-[alpha-D-Man-(1-&gt;3)-[alpha-D-Man-(1-&gt;6)]-alpha-D-Man-(1-&gt;6)]-beta-D-Man-(1-&gt;4)-beta-D-GlcNAc-(1-&gt;4)-beta-D-GlcNAc}-L-asparaginyl-[protein] + UDP + H(+)</text>
        <dbReference type="Rhea" id="RHEA:11456"/>
        <dbReference type="Rhea" id="RHEA-COMP:14367"/>
        <dbReference type="Rhea" id="RHEA-COMP:14368"/>
        <dbReference type="ChEBI" id="CHEBI:15378"/>
        <dbReference type="ChEBI" id="CHEBI:57705"/>
        <dbReference type="ChEBI" id="CHEBI:58223"/>
        <dbReference type="ChEBI" id="CHEBI:59087"/>
        <dbReference type="ChEBI" id="CHEBI:60625"/>
        <dbReference type="EC" id="2.4.1.101"/>
    </reaction>
</comment>
<evidence type="ECO:0000256" key="18">
    <source>
        <dbReference type="ARBA" id="ARBA00041712"/>
    </source>
</evidence>
<dbReference type="Proteomes" id="UP000287033">
    <property type="component" value="Unassembled WGS sequence"/>
</dbReference>
<evidence type="ECO:0000256" key="8">
    <source>
        <dbReference type="ARBA" id="ARBA00022692"/>
    </source>
</evidence>
<accession>A0A401T333</accession>
<dbReference type="OMA" id="KGYDLSW"/>
<dbReference type="OrthoDB" id="440755at2759"/>
<keyword evidence="8 21" id="KW-0812">Transmembrane</keyword>
<dbReference type="GO" id="GO:0030145">
    <property type="term" value="F:manganese ion binding"/>
    <property type="evidence" value="ECO:0007669"/>
    <property type="project" value="UniProtKB-UniRule"/>
</dbReference>
<evidence type="ECO:0000256" key="15">
    <source>
        <dbReference type="ARBA" id="ARBA00023211"/>
    </source>
</evidence>
<sequence>MLRRTNVIVWGVLLFVGWNLLLLFFLLGRPPSGGAAAGGGGAAAGGGGGAGGEGEDTDPEQLTRDVVRVAEEVEAELENQKRLLQQIQRHRQGLWRLKADGAGAAPPPSSVIVPEAQEVLPVLVIGCDRPSIRRCLDKLLQYRPSKELYPVLVSQDCGHEETSRVIASYGDQLVHLRQPDLSEPRVPPEHRKFRGYYKIARHYRWALNQVFRALRYRAAVVLEDDLEVAPDFFEYFRALLPLLRRDPSLWCASAWHDNGKEQTVEAARADALHRTDFFPGLGWMLLSDTWEELEPRWPAAFWDDWMRGPAQRRGRACVRPEVSRTVTFGRRGVSNGQFFDQHLRFIKLSERFVPFARLDLSYLAREAYDPAFARRVYGAPAVRLEELQRGERPELRRVRVQYTSRDTFKAFAKALGVMDDLKSGVPRAGYRGVVSVMYRGRRVYLAPPEDWSGYDPTWS</sequence>